<keyword evidence="3" id="KW-0560">Oxidoreductase</keyword>
<keyword evidence="4" id="KW-1015">Disulfide bond</keyword>
<feature type="domain" description="Pyridine nucleotide-disulphide oxidoreductase dimerisation" evidence="6">
    <location>
        <begin position="24"/>
        <end position="105"/>
    </location>
</feature>
<evidence type="ECO:0000256" key="1">
    <source>
        <dbReference type="ARBA" id="ARBA00001974"/>
    </source>
</evidence>
<evidence type="ECO:0000259" key="6">
    <source>
        <dbReference type="Pfam" id="PF02852"/>
    </source>
</evidence>
<evidence type="ECO:0000256" key="5">
    <source>
        <dbReference type="ARBA" id="ARBA00023284"/>
    </source>
</evidence>
<reference evidence="7" key="1">
    <citation type="submission" date="2023-03" db="EMBL/GenBank/DDBJ databases">
        <authorList>
            <person name="Steffen K."/>
            <person name="Cardenas P."/>
        </authorList>
    </citation>
    <scope>NUCLEOTIDE SEQUENCE</scope>
</reference>
<dbReference type="InterPro" id="IPR016156">
    <property type="entry name" value="FAD/NAD-linked_Rdtase_dimer_sf"/>
</dbReference>
<dbReference type="GO" id="GO:0005739">
    <property type="term" value="C:mitochondrion"/>
    <property type="evidence" value="ECO:0007669"/>
    <property type="project" value="TreeGrafter"/>
</dbReference>
<dbReference type="InterPro" id="IPR004099">
    <property type="entry name" value="Pyr_nucl-diS_OxRdtase_dimer"/>
</dbReference>
<dbReference type="Pfam" id="PF02852">
    <property type="entry name" value="Pyr_redox_dim"/>
    <property type="match status" value="1"/>
</dbReference>
<evidence type="ECO:0000256" key="3">
    <source>
        <dbReference type="ARBA" id="ARBA00023002"/>
    </source>
</evidence>
<dbReference type="GO" id="GO:0034599">
    <property type="term" value="P:cellular response to oxidative stress"/>
    <property type="evidence" value="ECO:0007669"/>
    <property type="project" value="TreeGrafter"/>
</dbReference>
<dbReference type="AlphaFoldDB" id="A0AA35RCN9"/>
<sequence length="121" mass="13143">MFSLRVLVSADKNMCTIIATVDSCVYHSNLWPLEYTLAGREENACYCKLICNKLDKERVIGLQVLGPNAGEITQGYAVAMKLAATKEDFDLTVGIHPTCSETFTTLSITKSSGVEVTSQGC</sequence>
<keyword evidence="8" id="KW-1185">Reference proteome</keyword>
<dbReference type="GO" id="GO:0045454">
    <property type="term" value="P:cell redox homeostasis"/>
    <property type="evidence" value="ECO:0007669"/>
    <property type="project" value="InterPro"/>
</dbReference>
<comment type="cofactor">
    <cofactor evidence="1">
        <name>FAD</name>
        <dbReference type="ChEBI" id="CHEBI:57692"/>
    </cofactor>
</comment>
<dbReference type="GO" id="GO:0004362">
    <property type="term" value="F:glutathione-disulfide reductase (NADPH) activity"/>
    <property type="evidence" value="ECO:0007669"/>
    <property type="project" value="TreeGrafter"/>
</dbReference>
<dbReference type="PANTHER" id="PTHR42737">
    <property type="entry name" value="GLUTATHIONE REDUCTASE"/>
    <property type="match status" value="1"/>
</dbReference>
<dbReference type="Gene3D" id="3.30.390.30">
    <property type="match status" value="1"/>
</dbReference>
<dbReference type="SUPFAM" id="SSF55424">
    <property type="entry name" value="FAD/NAD-linked reductases, dimerisation (C-terminal) domain"/>
    <property type="match status" value="1"/>
</dbReference>
<keyword evidence="5" id="KW-0676">Redox-active center</keyword>
<dbReference type="PANTHER" id="PTHR42737:SF6">
    <property type="entry name" value="THIOREDOXIN-DISULFIDE REDUCTASE"/>
    <property type="match status" value="1"/>
</dbReference>
<dbReference type="Proteomes" id="UP001174909">
    <property type="component" value="Unassembled WGS sequence"/>
</dbReference>
<evidence type="ECO:0000256" key="4">
    <source>
        <dbReference type="ARBA" id="ARBA00023157"/>
    </source>
</evidence>
<dbReference type="GO" id="GO:0005829">
    <property type="term" value="C:cytosol"/>
    <property type="evidence" value="ECO:0007669"/>
    <property type="project" value="TreeGrafter"/>
</dbReference>
<comment type="similarity">
    <text evidence="2">Belongs to the class-I pyridine nucleotide-disulfide oxidoreductase family.</text>
</comment>
<protein>
    <submittedName>
        <fullName evidence="7">Thioredoxin reductase 3</fullName>
    </submittedName>
</protein>
<dbReference type="InterPro" id="IPR046952">
    <property type="entry name" value="GSHR/TRXR-like"/>
</dbReference>
<evidence type="ECO:0000313" key="7">
    <source>
        <dbReference type="EMBL" id="CAI8008764.1"/>
    </source>
</evidence>
<proteinExistence type="inferred from homology"/>
<organism evidence="7 8">
    <name type="scientific">Geodia barretti</name>
    <name type="common">Barrett's horny sponge</name>
    <dbReference type="NCBI Taxonomy" id="519541"/>
    <lineage>
        <taxon>Eukaryota</taxon>
        <taxon>Metazoa</taxon>
        <taxon>Porifera</taxon>
        <taxon>Demospongiae</taxon>
        <taxon>Heteroscleromorpha</taxon>
        <taxon>Tetractinellida</taxon>
        <taxon>Astrophorina</taxon>
        <taxon>Geodiidae</taxon>
        <taxon>Geodia</taxon>
    </lineage>
</organism>
<gene>
    <name evidence="7" type="ORF">GBAR_LOCUS5971</name>
</gene>
<evidence type="ECO:0000313" key="8">
    <source>
        <dbReference type="Proteomes" id="UP001174909"/>
    </source>
</evidence>
<dbReference type="PRINTS" id="PR00411">
    <property type="entry name" value="PNDRDTASEI"/>
</dbReference>
<name>A0AA35RCN9_GEOBA</name>
<dbReference type="GO" id="GO:0006749">
    <property type="term" value="P:glutathione metabolic process"/>
    <property type="evidence" value="ECO:0007669"/>
    <property type="project" value="TreeGrafter"/>
</dbReference>
<accession>A0AA35RCN9</accession>
<dbReference type="EMBL" id="CASHTH010000891">
    <property type="protein sequence ID" value="CAI8008764.1"/>
    <property type="molecule type" value="Genomic_DNA"/>
</dbReference>
<evidence type="ECO:0000256" key="2">
    <source>
        <dbReference type="ARBA" id="ARBA00007532"/>
    </source>
</evidence>
<dbReference type="GO" id="GO:0050660">
    <property type="term" value="F:flavin adenine dinucleotide binding"/>
    <property type="evidence" value="ECO:0007669"/>
    <property type="project" value="InterPro"/>
</dbReference>
<comment type="caution">
    <text evidence="7">The sequence shown here is derived from an EMBL/GenBank/DDBJ whole genome shotgun (WGS) entry which is preliminary data.</text>
</comment>